<feature type="signal peptide" evidence="1">
    <location>
        <begin position="1"/>
        <end position="32"/>
    </location>
</feature>
<proteinExistence type="predicted"/>
<feature type="chain" id="PRO_5002569803" evidence="1">
    <location>
        <begin position="33"/>
        <end position="224"/>
    </location>
</feature>
<name>A0A0G8BTF4_9BACI</name>
<dbReference type="Proteomes" id="UP000035350">
    <property type="component" value="Unassembled WGS sequence"/>
</dbReference>
<evidence type="ECO:0000313" key="3">
    <source>
        <dbReference type="Proteomes" id="UP000035350"/>
    </source>
</evidence>
<organism evidence="2 3">
    <name type="scientific">Bacillus wiedmannii</name>
    <dbReference type="NCBI Taxonomy" id="1890302"/>
    <lineage>
        <taxon>Bacteria</taxon>
        <taxon>Bacillati</taxon>
        <taxon>Bacillota</taxon>
        <taxon>Bacilli</taxon>
        <taxon>Bacillales</taxon>
        <taxon>Bacillaceae</taxon>
        <taxon>Bacillus</taxon>
        <taxon>Bacillus cereus group</taxon>
    </lineage>
</organism>
<evidence type="ECO:0000313" key="2">
    <source>
        <dbReference type="EMBL" id="KKZ90805.1"/>
    </source>
</evidence>
<accession>A0A0G8BTF4</accession>
<gene>
    <name evidence="2" type="ORF">B4147_0168</name>
</gene>
<dbReference type="EMBL" id="LCYN01000039">
    <property type="protein sequence ID" value="KKZ90805.1"/>
    <property type="molecule type" value="Genomic_DNA"/>
</dbReference>
<keyword evidence="1" id="KW-0732">Signal</keyword>
<sequence length="224" mass="24457">MNQVLKKSKKKMMYLVGSLLISLSMFSTTSFAATEGAVKSVTNSNYTGIAADINLPKSVVVKDGYVNWYLGIGASKVEGGISKTPSGYKVFLNSGYNESGQNSKYWNTQYDTSIKDGDRVNLKLVNNGNGTVTMYVNGSPRYTNQPVYGTFSQYEPVKMVQGVEDTGRNSFSQASFSNVLLRADTSGSTYKNWNSSISSSFSRHGTYGNNFTVYSQVPLSASLR</sequence>
<protein>
    <submittedName>
        <fullName evidence="2">Uncharacterized protein</fullName>
    </submittedName>
</protein>
<comment type="caution">
    <text evidence="2">The sequence shown here is derived from an EMBL/GenBank/DDBJ whole genome shotgun (WGS) entry which is preliminary data.</text>
</comment>
<reference evidence="3" key="2">
    <citation type="submission" date="2015-04" db="EMBL/GenBank/DDBJ databases">
        <title>Draft Genome Sequences of Eight Spore-Forming Food Isolates of Bacillus cereus Genome sequencing.</title>
        <authorList>
            <person name="Krawcyk A.O."/>
            <person name="de Jong A."/>
            <person name="Eijlander R.T."/>
            <person name="Berendsen E.M."/>
            <person name="Holsappel S."/>
            <person name="Wells-Bennik M."/>
            <person name="Kuipers O.P."/>
        </authorList>
    </citation>
    <scope>NUCLEOTIDE SEQUENCE [LARGE SCALE GENOMIC DNA]</scope>
    <source>
        <strain evidence="3">B4147</strain>
    </source>
</reference>
<reference evidence="2 3" key="1">
    <citation type="journal article" date="2015" name="Genome Announc.">
        <title>Next-Generation Whole-Genome Sequencing of Eight Strains of Bacillus cereus, Isolated from Food.</title>
        <authorList>
            <person name="Krawczyk A.O."/>
            <person name="de Jong A."/>
            <person name="Eijlander R.T."/>
            <person name="Berendsen E.M."/>
            <person name="Holsappel S."/>
            <person name="Wells-Bennik M.H."/>
            <person name="Kuipers O.P."/>
        </authorList>
    </citation>
    <scope>NUCLEOTIDE SEQUENCE [LARGE SCALE GENOMIC DNA]</scope>
    <source>
        <strain evidence="2 3">B4147</strain>
    </source>
</reference>
<evidence type="ECO:0000256" key="1">
    <source>
        <dbReference type="SAM" id="SignalP"/>
    </source>
</evidence>
<dbReference type="PATRIC" id="fig|1396.433.peg.931"/>
<dbReference type="RefSeq" id="WP_046960299.1">
    <property type="nucleotide sequence ID" value="NZ_JARMPN010000076.1"/>
</dbReference>
<dbReference type="AlphaFoldDB" id="A0A0G8BTF4"/>